<dbReference type="GO" id="GO:0005829">
    <property type="term" value="C:cytosol"/>
    <property type="evidence" value="ECO:0007669"/>
    <property type="project" value="TreeGrafter"/>
</dbReference>
<evidence type="ECO:0000256" key="3">
    <source>
        <dbReference type="ARBA" id="ARBA00012261"/>
    </source>
</evidence>
<dbReference type="SUPFAM" id="SSF53328">
    <property type="entry name" value="Formyltransferase"/>
    <property type="match status" value="1"/>
</dbReference>
<dbReference type="CDD" id="cd08646">
    <property type="entry name" value="FMT_core_Met-tRNA-FMT_N"/>
    <property type="match status" value="1"/>
</dbReference>
<evidence type="ECO:0000313" key="11">
    <source>
        <dbReference type="EMBL" id="PZW39685.1"/>
    </source>
</evidence>
<evidence type="ECO:0000256" key="6">
    <source>
        <dbReference type="ARBA" id="ARBA00022917"/>
    </source>
</evidence>
<name>A0A2W7I332_9FLAO</name>
<dbReference type="PANTHER" id="PTHR11138:SF5">
    <property type="entry name" value="METHIONYL-TRNA FORMYLTRANSFERASE, MITOCHONDRIAL"/>
    <property type="match status" value="1"/>
</dbReference>
<evidence type="ECO:0000256" key="4">
    <source>
        <dbReference type="ARBA" id="ARBA00016014"/>
    </source>
</evidence>
<dbReference type="RefSeq" id="WP_111541329.1">
    <property type="nucleotide sequence ID" value="NZ_QKYV01000005.1"/>
</dbReference>
<dbReference type="InterPro" id="IPR002376">
    <property type="entry name" value="Formyl_transf_N"/>
</dbReference>
<dbReference type="GO" id="GO:0004479">
    <property type="term" value="F:methionyl-tRNA formyltransferase activity"/>
    <property type="evidence" value="ECO:0007669"/>
    <property type="project" value="UniProtKB-UniRule"/>
</dbReference>
<keyword evidence="6 8" id="KW-0648">Protein biosynthesis</keyword>
<dbReference type="AlphaFoldDB" id="A0A2W7I332"/>
<dbReference type="InterPro" id="IPR037022">
    <property type="entry name" value="Formyl_trans_C_sf"/>
</dbReference>
<dbReference type="NCBIfam" id="TIGR00460">
    <property type="entry name" value="fmt"/>
    <property type="match status" value="1"/>
</dbReference>
<sequence length="315" mass="35544">MTPLRILFMGTPEFAVTILDKIIQENYTVVGVVTAPDKPAGRGQKLRKSAVKLFAEEKGIEVLQPTNLKSDDFQEDLNRLQPNLNIVVAFRMLPKKVWNFPTHGTFNLHASLLPQYRGAAPINWAIINGETTTGVTTFFIDEKIDTGSVILSKELDIDEKDNAGTLHDKLMHEGANLVVETLQIIESGNVELKKQNESADLKTAYKLVNENTKINWTKSTKEIYNHIRGLSPYPVAWTQLENGEEVLRCKIQQAGYTLEKHNLELGKISLVEKQLLIATIDGFIKIEELQLPGKRKMKTKDLLNGYQFMENAKML</sequence>
<dbReference type="CDD" id="cd08704">
    <property type="entry name" value="Met_tRNA_FMT_C"/>
    <property type="match status" value="1"/>
</dbReference>
<evidence type="ECO:0000259" key="9">
    <source>
        <dbReference type="Pfam" id="PF00551"/>
    </source>
</evidence>
<comment type="catalytic activity">
    <reaction evidence="7 8">
        <text>L-methionyl-tRNA(fMet) + (6R)-10-formyltetrahydrofolate = N-formyl-L-methionyl-tRNA(fMet) + (6S)-5,6,7,8-tetrahydrofolate + H(+)</text>
        <dbReference type="Rhea" id="RHEA:24380"/>
        <dbReference type="Rhea" id="RHEA-COMP:9952"/>
        <dbReference type="Rhea" id="RHEA-COMP:9953"/>
        <dbReference type="ChEBI" id="CHEBI:15378"/>
        <dbReference type="ChEBI" id="CHEBI:57453"/>
        <dbReference type="ChEBI" id="CHEBI:78530"/>
        <dbReference type="ChEBI" id="CHEBI:78844"/>
        <dbReference type="ChEBI" id="CHEBI:195366"/>
        <dbReference type="EC" id="2.1.2.9"/>
    </reaction>
</comment>
<dbReference type="Proteomes" id="UP000249542">
    <property type="component" value="Unassembled WGS sequence"/>
</dbReference>
<evidence type="ECO:0000256" key="2">
    <source>
        <dbReference type="ARBA" id="ARBA00010699"/>
    </source>
</evidence>
<dbReference type="Gene3D" id="3.40.50.170">
    <property type="entry name" value="Formyl transferase, N-terminal domain"/>
    <property type="match status" value="1"/>
</dbReference>
<evidence type="ECO:0000256" key="1">
    <source>
        <dbReference type="ARBA" id="ARBA00002606"/>
    </source>
</evidence>
<dbReference type="InterPro" id="IPR041711">
    <property type="entry name" value="Met-tRNA-FMT_N"/>
</dbReference>
<evidence type="ECO:0000256" key="5">
    <source>
        <dbReference type="ARBA" id="ARBA00022679"/>
    </source>
</evidence>
<dbReference type="InterPro" id="IPR036477">
    <property type="entry name" value="Formyl_transf_N_sf"/>
</dbReference>
<evidence type="ECO:0000256" key="7">
    <source>
        <dbReference type="ARBA" id="ARBA00048558"/>
    </source>
</evidence>
<keyword evidence="5 8" id="KW-0808">Transferase</keyword>
<dbReference type="InterPro" id="IPR005793">
    <property type="entry name" value="Formyl_trans_C"/>
</dbReference>
<comment type="function">
    <text evidence="1 8">Attaches a formyl group to the free amino group of methionyl-tRNA(fMet). The formyl group appears to play a dual role in the initiator identity of N-formylmethionyl-tRNA by promoting its recognition by IF2 and preventing the misappropriation of this tRNA by the elongation apparatus.</text>
</comment>
<reference evidence="11 12" key="1">
    <citation type="submission" date="2018-06" db="EMBL/GenBank/DDBJ databases">
        <title>Genomic Encyclopedia of Archaeal and Bacterial Type Strains, Phase II (KMG-II): from individual species to whole genera.</title>
        <authorList>
            <person name="Goeker M."/>
        </authorList>
    </citation>
    <scope>NUCLEOTIDE SEQUENCE [LARGE SCALE GENOMIC DNA]</scope>
    <source>
        <strain evidence="11 12">DSM 15361</strain>
    </source>
</reference>
<dbReference type="InterPro" id="IPR005794">
    <property type="entry name" value="Fmt"/>
</dbReference>
<dbReference type="InterPro" id="IPR011034">
    <property type="entry name" value="Formyl_transferase-like_C_sf"/>
</dbReference>
<evidence type="ECO:0000256" key="8">
    <source>
        <dbReference type="HAMAP-Rule" id="MF_00182"/>
    </source>
</evidence>
<feature type="binding site" evidence="8">
    <location>
        <begin position="111"/>
        <end position="114"/>
    </location>
    <ligand>
        <name>(6S)-5,6,7,8-tetrahydrofolate</name>
        <dbReference type="ChEBI" id="CHEBI:57453"/>
    </ligand>
</feature>
<dbReference type="PANTHER" id="PTHR11138">
    <property type="entry name" value="METHIONYL-TRNA FORMYLTRANSFERASE"/>
    <property type="match status" value="1"/>
</dbReference>
<feature type="domain" description="Formyl transferase C-terminal" evidence="10">
    <location>
        <begin position="207"/>
        <end position="306"/>
    </location>
</feature>
<dbReference type="Pfam" id="PF00551">
    <property type="entry name" value="Formyl_trans_N"/>
    <property type="match status" value="1"/>
</dbReference>
<dbReference type="EMBL" id="QKYV01000005">
    <property type="protein sequence ID" value="PZW39685.1"/>
    <property type="molecule type" value="Genomic_DNA"/>
</dbReference>
<evidence type="ECO:0000259" key="10">
    <source>
        <dbReference type="Pfam" id="PF02911"/>
    </source>
</evidence>
<comment type="similarity">
    <text evidence="2 8">Belongs to the Fmt family.</text>
</comment>
<evidence type="ECO:0000313" key="12">
    <source>
        <dbReference type="Proteomes" id="UP000249542"/>
    </source>
</evidence>
<dbReference type="HAMAP" id="MF_00182">
    <property type="entry name" value="Formyl_trans"/>
    <property type="match status" value="1"/>
</dbReference>
<organism evidence="11 12">
    <name type="scientific">Mesonia algae</name>
    <dbReference type="NCBI Taxonomy" id="213248"/>
    <lineage>
        <taxon>Bacteria</taxon>
        <taxon>Pseudomonadati</taxon>
        <taxon>Bacteroidota</taxon>
        <taxon>Flavobacteriia</taxon>
        <taxon>Flavobacteriales</taxon>
        <taxon>Flavobacteriaceae</taxon>
        <taxon>Mesonia</taxon>
    </lineage>
</organism>
<proteinExistence type="inferred from homology"/>
<dbReference type="Gene3D" id="3.10.25.10">
    <property type="entry name" value="Formyl transferase, C-terminal domain"/>
    <property type="match status" value="1"/>
</dbReference>
<feature type="domain" description="Formyl transferase N-terminal" evidence="9">
    <location>
        <begin position="5"/>
        <end position="181"/>
    </location>
</feature>
<accession>A0A2W7I332</accession>
<dbReference type="EC" id="2.1.2.9" evidence="3 8"/>
<comment type="caution">
    <text evidence="11">The sequence shown here is derived from an EMBL/GenBank/DDBJ whole genome shotgun (WGS) entry which is preliminary data.</text>
</comment>
<dbReference type="Pfam" id="PF02911">
    <property type="entry name" value="Formyl_trans_C"/>
    <property type="match status" value="1"/>
</dbReference>
<protein>
    <recommendedName>
        <fullName evidence="4 8">Methionyl-tRNA formyltransferase</fullName>
        <ecNumber evidence="3 8">2.1.2.9</ecNumber>
    </recommendedName>
</protein>
<dbReference type="InterPro" id="IPR044135">
    <property type="entry name" value="Met-tRNA-FMT_C"/>
</dbReference>
<gene>
    <name evidence="8" type="primary">fmt</name>
    <name evidence="11" type="ORF">LX95_02049</name>
</gene>
<keyword evidence="12" id="KW-1185">Reference proteome</keyword>
<dbReference type="SUPFAM" id="SSF50486">
    <property type="entry name" value="FMT C-terminal domain-like"/>
    <property type="match status" value="1"/>
</dbReference>